<dbReference type="AlphaFoldDB" id="A0A6J4E222"/>
<reference evidence="1 3" key="1">
    <citation type="submission" date="2020-05" db="EMBL/GenBank/DDBJ databases">
        <title>Characterization of novel class B3 metallo-beta-lactamase from novel Pseudomonas species.</title>
        <authorList>
            <person name="Yamada K."/>
            <person name="Aoki K."/>
            <person name="Ishii Y."/>
        </authorList>
    </citation>
    <scope>NUCLEOTIDE SEQUENCE [LARGE SCALE GENOMIC DNA]</scope>
    <source>
        <strain evidence="1 3">TUM18999</strain>
        <strain evidence="2 4">TUM20286</strain>
    </source>
</reference>
<evidence type="ECO:0000313" key="3">
    <source>
        <dbReference type="Proteomes" id="UP000509383"/>
    </source>
</evidence>
<keyword evidence="4" id="KW-1185">Reference proteome</keyword>
<protein>
    <submittedName>
        <fullName evidence="1">Uncharacterized protein</fullName>
    </submittedName>
</protein>
<name>A0A6J4E222_9PSED</name>
<gene>
    <name evidence="1" type="ORF">TUM18999_15860</name>
    <name evidence="2" type="ORF">TUM20286_11910</name>
</gene>
<dbReference type="Proteomes" id="UP001054892">
    <property type="component" value="Unassembled WGS sequence"/>
</dbReference>
<dbReference type="RefSeq" id="WP_173176494.1">
    <property type="nucleotide sequence ID" value="NZ_AP023189.1"/>
</dbReference>
<evidence type="ECO:0000313" key="2">
    <source>
        <dbReference type="EMBL" id="GJN51439.1"/>
    </source>
</evidence>
<evidence type="ECO:0000313" key="1">
    <source>
        <dbReference type="EMBL" id="BCG23395.1"/>
    </source>
</evidence>
<sequence length="82" mass="8577">MTLTRLFDSLLALAGVLALAGTLAAADWQALARLDASHAQDLFLPLAASDKRPPLALPASLELPQAGPLARSLLGNPARYVF</sequence>
<proteinExistence type="predicted"/>
<dbReference type="EMBL" id="BQKM01000002">
    <property type="protein sequence ID" value="GJN51439.1"/>
    <property type="molecule type" value="Genomic_DNA"/>
</dbReference>
<dbReference type="Proteomes" id="UP000509383">
    <property type="component" value="Chromosome"/>
</dbReference>
<evidence type="ECO:0000313" key="4">
    <source>
        <dbReference type="Proteomes" id="UP001054892"/>
    </source>
</evidence>
<dbReference type="EMBL" id="AP023189">
    <property type="protein sequence ID" value="BCG23395.1"/>
    <property type="molecule type" value="Genomic_DNA"/>
</dbReference>
<organism evidence="1 3">
    <name type="scientific">Pseudomonas tohonis</name>
    <dbReference type="NCBI Taxonomy" id="2725477"/>
    <lineage>
        <taxon>Bacteria</taxon>
        <taxon>Pseudomonadati</taxon>
        <taxon>Pseudomonadota</taxon>
        <taxon>Gammaproteobacteria</taxon>
        <taxon>Pseudomonadales</taxon>
        <taxon>Pseudomonadaceae</taxon>
        <taxon>Pseudomonas</taxon>
    </lineage>
</organism>
<accession>A0A6J4E222</accession>
<dbReference type="KEGG" id="ptw:TUM18999_15860"/>